<organism evidence="2 3">
    <name type="scientific">Achromobacter marplatensis</name>
    <dbReference type="NCBI Taxonomy" id="470868"/>
    <lineage>
        <taxon>Bacteria</taxon>
        <taxon>Pseudomonadati</taxon>
        <taxon>Pseudomonadota</taxon>
        <taxon>Betaproteobacteria</taxon>
        <taxon>Burkholderiales</taxon>
        <taxon>Alcaligenaceae</taxon>
        <taxon>Achromobacter</taxon>
    </lineage>
</organism>
<evidence type="ECO:0000256" key="1">
    <source>
        <dbReference type="SAM" id="MobiDB-lite"/>
    </source>
</evidence>
<accession>A0AA42WCS6</accession>
<evidence type="ECO:0000313" key="3">
    <source>
        <dbReference type="Proteomes" id="UP001161276"/>
    </source>
</evidence>
<proteinExistence type="predicted"/>
<dbReference type="EMBL" id="JAOCKG010000004">
    <property type="protein sequence ID" value="MDH2051234.1"/>
    <property type="molecule type" value="Genomic_DNA"/>
</dbReference>
<feature type="region of interest" description="Disordered" evidence="1">
    <location>
        <begin position="78"/>
        <end position="120"/>
    </location>
</feature>
<dbReference type="AlphaFoldDB" id="A0AA42WCS6"/>
<gene>
    <name evidence="2" type="ORF">N5K24_12550</name>
</gene>
<protein>
    <submittedName>
        <fullName evidence="2">Uncharacterized protein</fullName>
    </submittedName>
</protein>
<feature type="region of interest" description="Disordered" evidence="1">
    <location>
        <begin position="1"/>
        <end position="28"/>
    </location>
</feature>
<dbReference type="RefSeq" id="WP_050449395.1">
    <property type="nucleotide sequence ID" value="NZ_JAOCKG010000004.1"/>
</dbReference>
<name>A0AA42WCS6_9BURK</name>
<reference evidence="2" key="1">
    <citation type="submission" date="2022-09" db="EMBL/GenBank/DDBJ databases">
        <title>Intensive care unit water sources are persistently colonized with multi-drug resistant bacteria and are the site of extensive horizontal gene transfer of antibiotic resistance genes.</title>
        <authorList>
            <person name="Diorio-Toth L."/>
        </authorList>
    </citation>
    <scope>NUCLEOTIDE SEQUENCE</scope>
    <source>
        <strain evidence="2">GD03676</strain>
    </source>
</reference>
<dbReference type="Proteomes" id="UP001161276">
    <property type="component" value="Unassembled WGS sequence"/>
</dbReference>
<evidence type="ECO:0000313" key="2">
    <source>
        <dbReference type="EMBL" id="MDH2051234.1"/>
    </source>
</evidence>
<comment type="caution">
    <text evidence="2">The sequence shown here is derived from an EMBL/GenBank/DDBJ whole genome shotgun (WGS) entry which is preliminary data.</text>
</comment>
<sequence length="143" mass="15694">MEKKHTSQPDVQPAAVQRLNNLGAMSRRPKLRALLPTLDVLQRQGVPYSEIAEALAIEGHVLKAESVRKALIRWRKRQIGPDSATPAPMNSEANHASGAQSSSSPQPKQPVTPAITSKADLVRLRKTSDHIDLDELAELGRRK</sequence>